<dbReference type="PANTHER" id="PTHR30146">
    <property type="entry name" value="LACI-RELATED TRANSCRIPTIONAL REPRESSOR"/>
    <property type="match status" value="1"/>
</dbReference>
<dbReference type="InterPro" id="IPR028082">
    <property type="entry name" value="Peripla_BP_I"/>
</dbReference>
<keyword evidence="6" id="KW-1185">Reference proteome</keyword>
<dbReference type="InterPro" id="IPR000843">
    <property type="entry name" value="HTH_LacI"/>
</dbReference>
<dbReference type="Pfam" id="PF00356">
    <property type="entry name" value="LacI"/>
    <property type="match status" value="1"/>
</dbReference>
<dbReference type="CDD" id="cd06267">
    <property type="entry name" value="PBP1_LacI_sugar_binding-like"/>
    <property type="match status" value="1"/>
</dbReference>
<sequence length="335" mass="36712">MRSSRPTVLDVARLAGVGASTVSRCLRGGPHLRPEVQERILRAIAELGYEPNEVARSLRGGRTNTIGVVFPHIANTFFSLCIQQIEQEATRRGWTVMLLSHQESVAQQSKQLAVLRRSRVDGVILTPAPGSDPEQVRKELHGMPVVALDRPLWTGVDHVMLRNREAAEMATQHLLGHGYGEIACATASPEIYSFVERIAGYRAAMARAGLGDELILAEDYTRLRAAAGEALRRRPTLRAIISLSNMATFAVVQAIRDVKHEGEREVAMIGFDDVDFATLVEPAITVVRQPTEAFGHEAVALLVQRLTEEAATPLQQRLLAAELVVRASCGCAYRD</sequence>
<dbReference type="InterPro" id="IPR001761">
    <property type="entry name" value="Peripla_BP/Lac1_sug-bd_dom"/>
</dbReference>
<dbReference type="GO" id="GO:0000976">
    <property type="term" value="F:transcription cis-regulatory region binding"/>
    <property type="evidence" value="ECO:0007669"/>
    <property type="project" value="TreeGrafter"/>
</dbReference>
<gene>
    <name evidence="5" type="ORF">SAMN05421770_11043</name>
</gene>
<dbReference type="SUPFAM" id="SSF47413">
    <property type="entry name" value="lambda repressor-like DNA-binding domains"/>
    <property type="match status" value="1"/>
</dbReference>
<dbReference type="RefSeq" id="WP_176441875.1">
    <property type="nucleotide sequence ID" value="NZ_FZOU01000010.1"/>
</dbReference>
<keyword evidence="2" id="KW-0238">DNA-binding</keyword>
<dbReference type="InterPro" id="IPR010982">
    <property type="entry name" value="Lambda_DNA-bd_dom_sf"/>
</dbReference>
<evidence type="ECO:0000256" key="1">
    <source>
        <dbReference type="ARBA" id="ARBA00023015"/>
    </source>
</evidence>
<evidence type="ECO:0000313" key="6">
    <source>
        <dbReference type="Proteomes" id="UP000198356"/>
    </source>
</evidence>
<evidence type="ECO:0000259" key="4">
    <source>
        <dbReference type="PROSITE" id="PS50932"/>
    </source>
</evidence>
<dbReference type="PANTHER" id="PTHR30146:SF109">
    <property type="entry name" value="HTH-TYPE TRANSCRIPTIONAL REGULATOR GALS"/>
    <property type="match status" value="1"/>
</dbReference>
<dbReference type="EMBL" id="FZOU01000010">
    <property type="protein sequence ID" value="SNT38278.1"/>
    <property type="molecule type" value="Genomic_DNA"/>
</dbReference>
<dbReference type="SMART" id="SM00354">
    <property type="entry name" value="HTH_LACI"/>
    <property type="match status" value="1"/>
</dbReference>
<keyword evidence="1" id="KW-0805">Transcription regulation</keyword>
<accession>A0A239M800</accession>
<dbReference type="Gene3D" id="3.40.50.2300">
    <property type="match status" value="2"/>
</dbReference>
<organism evidence="5 6">
    <name type="scientific">Granulicella rosea</name>
    <dbReference type="NCBI Taxonomy" id="474952"/>
    <lineage>
        <taxon>Bacteria</taxon>
        <taxon>Pseudomonadati</taxon>
        <taxon>Acidobacteriota</taxon>
        <taxon>Terriglobia</taxon>
        <taxon>Terriglobales</taxon>
        <taxon>Acidobacteriaceae</taxon>
        <taxon>Granulicella</taxon>
    </lineage>
</organism>
<feature type="domain" description="HTH lacI-type" evidence="4">
    <location>
        <begin position="6"/>
        <end position="60"/>
    </location>
</feature>
<dbReference type="GO" id="GO:0003700">
    <property type="term" value="F:DNA-binding transcription factor activity"/>
    <property type="evidence" value="ECO:0007669"/>
    <property type="project" value="TreeGrafter"/>
</dbReference>
<reference evidence="5 6" key="1">
    <citation type="submission" date="2017-06" db="EMBL/GenBank/DDBJ databases">
        <authorList>
            <person name="Kim H.J."/>
            <person name="Triplett B.A."/>
        </authorList>
    </citation>
    <scope>NUCLEOTIDE SEQUENCE [LARGE SCALE GENOMIC DNA]</scope>
    <source>
        <strain evidence="5 6">DSM 18704</strain>
    </source>
</reference>
<name>A0A239M800_9BACT</name>
<evidence type="ECO:0000256" key="3">
    <source>
        <dbReference type="ARBA" id="ARBA00023163"/>
    </source>
</evidence>
<proteinExistence type="predicted"/>
<dbReference type="Pfam" id="PF00532">
    <property type="entry name" value="Peripla_BP_1"/>
    <property type="match status" value="1"/>
</dbReference>
<dbReference type="CDD" id="cd01392">
    <property type="entry name" value="HTH_LacI"/>
    <property type="match status" value="1"/>
</dbReference>
<evidence type="ECO:0000313" key="5">
    <source>
        <dbReference type="EMBL" id="SNT38278.1"/>
    </source>
</evidence>
<dbReference type="AlphaFoldDB" id="A0A239M800"/>
<dbReference type="PROSITE" id="PS50932">
    <property type="entry name" value="HTH_LACI_2"/>
    <property type="match status" value="1"/>
</dbReference>
<dbReference type="SUPFAM" id="SSF53822">
    <property type="entry name" value="Periplasmic binding protein-like I"/>
    <property type="match status" value="1"/>
</dbReference>
<dbReference type="Proteomes" id="UP000198356">
    <property type="component" value="Unassembled WGS sequence"/>
</dbReference>
<dbReference type="Gene3D" id="1.10.260.40">
    <property type="entry name" value="lambda repressor-like DNA-binding domains"/>
    <property type="match status" value="1"/>
</dbReference>
<evidence type="ECO:0000256" key="2">
    <source>
        <dbReference type="ARBA" id="ARBA00023125"/>
    </source>
</evidence>
<keyword evidence="3" id="KW-0804">Transcription</keyword>
<protein>
    <submittedName>
        <fullName evidence="5">Transcriptional regulator, LacI family</fullName>
    </submittedName>
</protein>